<dbReference type="AlphaFoldDB" id="A0A2P7AKY4"/>
<dbReference type="EMBL" id="PGGN01000007">
    <property type="protein sequence ID" value="PSH54859.1"/>
    <property type="molecule type" value="Genomic_DNA"/>
</dbReference>
<comment type="function">
    <text evidence="2">Antitoxin component of a type II toxin-antitoxin (TA) system.</text>
</comment>
<comment type="caution">
    <text evidence="3">The sequence shown here is derived from an EMBL/GenBank/DDBJ whole genome shotgun (WGS) entry which is preliminary data.</text>
</comment>
<dbReference type="SUPFAM" id="SSF143120">
    <property type="entry name" value="YefM-like"/>
    <property type="match status" value="1"/>
</dbReference>
<accession>A0A2P7AKY4</accession>
<sequence>MATVNMHDAKTRLSSLVEGLESGRENEIILARNGKPVAKLVPFSSPVRIGAGKHIFAGLDLPKTLEEFNKLDEEIAKDFEESAKSSLFP</sequence>
<protein>
    <recommendedName>
        <fullName evidence="2">Antitoxin</fullName>
    </recommendedName>
</protein>
<comment type="similarity">
    <text evidence="1 2">Belongs to the phD/YefM antitoxin family.</text>
</comment>
<name>A0A2P7AKY4_9HYPH</name>
<evidence type="ECO:0000256" key="1">
    <source>
        <dbReference type="ARBA" id="ARBA00009981"/>
    </source>
</evidence>
<evidence type="ECO:0000313" key="3">
    <source>
        <dbReference type="EMBL" id="PSH54859.1"/>
    </source>
</evidence>
<evidence type="ECO:0000313" key="4">
    <source>
        <dbReference type="Proteomes" id="UP000241158"/>
    </source>
</evidence>
<keyword evidence="4" id="KW-1185">Reference proteome</keyword>
<dbReference type="InterPro" id="IPR006442">
    <property type="entry name" value="Antitoxin_Phd/YefM"/>
</dbReference>
<dbReference type="Pfam" id="PF02604">
    <property type="entry name" value="PhdYeFM_antitox"/>
    <property type="match status" value="1"/>
</dbReference>
<dbReference type="Gene3D" id="3.40.1620.10">
    <property type="entry name" value="YefM-like domain"/>
    <property type="match status" value="1"/>
</dbReference>
<gene>
    <name evidence="3" type="ORF">CU100_25120</name>
</gene>
<reference evidence="4" key="1">
    <citation type="submission" date="2017-11" db="EMBL/GenBank/DDBJ databases">
        <authorList>
            <person name="Kuznetsova I."/>
            <person name="Sazanova A."/>
            <person name="Chirak E."/>
            <person name="Safronova V."/>
            <person name="Willems A."/>
        </authorList>
    </citation>
    <scope>NUCLEOTIDE SEQUENCE [LARGE SCALE GENOMIC DNA]</scope>
    <source>
        <strain evidence="4">PEPV15</strain>
    </source>
</reference>
<dbReference type="Proteomes" id="UP000241158">
    <property type="component" value="Unassembled WGS sequence"/>
</dbReference>
<dbReference type="InterPro" id="IPR036165">
    <property type="entry name" value="YefM-like_sf"/>
</dbReference>
<organism evidence="3 4">
    <name type="scientific">Phyllobacterium endophyticum</name>
    <dbReference type="NCBI Taxonomy" id="1149773"/>
    <lineage>
        <taxon>Bacteria</taxon>
        <taxon>Pseudomonadati</taxon>
        <taxon>Pseudomonadota</taxon>
        <taxon>Alphaproteobacteria</taxon>
        <taxon>Hyphomicrobiales</taxon>
        <taxon>Phyllobacteriaceae</taxon>
        <taxon>Phyllobacterium</taxon>
    </lineage>
</organism>
<proteinExistence type="inferred from homology"/>
<dbReference type="OrthoDB" id="9800503at2"/>
<dbReference type="RefSeq" id="WP_106719373.1">
    <property type="nucleotide sequence ID" value="NZ_JACHXT010000001.1"/>
</dbReference>
<evidence type="ECO:0000256" key="2">
    <source>
        <dbReference type="RuleBase" id="RU362080"/>
    </source>
</evidence>